<accession>A0A7K3M452</accession>
<keyword evidence="1" id="KW-0472">Membrane</keyword>
<evidence type="ECO:0000256" key="1">
    <source>
        <dbReference type="SAM" id="Phobius"/>
    </source>
</evidence>
<comment type="caution">
    <text evidence="2">The sequence shown here is derived from an EMBL/GenBank/DDBJ whole genome shotgun (WGS) entry which is preliminary data.</text>
</comment>
<keyword evidence="3" id="KW-1185">Reference proteome</keyword>
<evidence type="ECO:0000313" key="3">
    <source>
        <dbReference type="Proteomes" id="UP000460435"/>
    </source>
</evidence>
<name>A0A7K3M452_9ACTN</name>
<dbReference type="Proteomes" id="UP000460435">
    <property type="component" value="Unassembled WGS sequence"/>
</dbReference>
<reference evidence="2 3" key="1">
    <citation type="submission" date="2019-11" db="EMBL/GenBank/DDBJ databases">
        <authorList>
            <person name="Li X.-J."/>
            <person name="Feng X.-M."/>
        </authorList>
    </citation>
    <scope>NUCLEOTIDE SEQUENCE [LARGE SCALE GENOMIC DNA]</scope>
    <source>
        <strain evidence="2 3">XMNu-373</strain>
    </source>
</reference>
<feature type="transmembrane region" description="Helical" evidence="1">
    <location>
        <begin position="147"/>
        <end position="164"/>
    </location>
</feature>
<sequence>MLRDWWDTDDSALPPVKLNLDDLEDIVRSIEADLECHARMSVSGWGPVSSAAEIASLHEADIEWVSIQEDVKLSGFDGDPRISLHLGRQSVHAEGTGEATRAALGRVRSLSRRRVNARGVLSLAALFYWIAVIALPVWFVVDVGPDWRLIPVLAGGIAGAVWLGEKAKRWLQRRGMFRNAGVKIVLLTRQQERDRRYLSRRDSLVYFGGIVTGIIGALVTAWLVR</sequence>
<keyword evidence="1" id="KW-0812">Transmembrane</keyword>
<keyword evidence="1" id="KW-1133">Transmembrane helix</keyword>
<dbReference type="RefSeq" id="WP_162450468.1">
    <property type="nucleotide sequence ID" value="NZ_WLZY01000003.1"/>
</dbReference>
<organism evidence="2 3">
    <name type="scientific">Phytoactinopolyspora mesophila</name>
    <dbReference type="NCBI Taxonomy" id="2650750"/>
    <lineage>
        <taxon>Bacteria</taxon>
        <taxon>Bacillati</taxon>
        <taxon>Actinomycetota</taxon>
        <taxon>Actinomycetes</taxon>
        <taxon>Jiangellales</taxon>
        <taxon>Jiangellaceae</taxon>
        <taxon>Phytoactinopolyspora</taxon>
    </lineage>
</organism>
<dbReference type="AlphaFoldDB" id="A0A7K3M452"/>
<dbReference type="EMBL" id="WLZY01000003">
    <property type="protein sequence ID" value="NDL57817.1"/>
    <property type="molecule type" value="Genomic_DNA"/>
</dbReference>
<gene>
    <name evidence="2" type="ORF">F7O44_12095</name>
</gene>
<protein>
    <submittedName>
        <fullName evidence="2">Uncharacterized protein</fullName>
    </submittedName>
</protein>
<feature type="transmembrane region" description="Helical" evidence="1">
    <location>
        <begin position="203"/>
        <end position="224"/>
    </location>
</feature>
<evidence type="ECO:0000313" key="2">
    <source>
        <dbReference type="EMBL" id="NDL57817.1"/>
    </source>
</evidence>
<proteinExistence type="predicted"/>
<feature type="transmembrane region" description="Helical" evidence="1">
    <location>
        <begin position="120"/>
        <end position="141"/>
    </location>
</feature>